<feature type="binding site" evidence="12">
    <location>
        <position position="162"/>
    </location>
    <ligand>
        <name>FAD</name>
        <dbReference type="ChEBI" id="CHEBI:57692"/>
    </ligand>
</feature>
<dbReference type="Proteomes" id="UP000232323">
    <property type="component" value="Unassembled WGS sequence"/>
</dbReference>
<dbReference type="SUPFAM" id="SSF47203">
    <property type="entry name" value="Acyl-CoA dehydrogenase C-terminal domain-like"/>
    <property type="match status" value="2"/>
</dbReference>
<dbReference type="GO" id="GO:0003997">
    <property type="term" value="F:acyl-CoA oxidase activity"/>
    <property type="evidence" value="ECO:0007669"/>
    <property type="project" value="InterPro"/>
</dbReference>
<evidence type="ECO:0000256" key="12">
    <source>
        <dbReference type="PIRSR" id="PIRSR000168-2"/>
    </source>
</evidence>
<dbReference type="Gene3D" id="1.20.140.10">
    <property type="entry name" value="Butyryl-CoA Dehydrogenase, subunit A, domain 3"/>
    <property type="match status" value="2"/>
</dbReference>
<feature type="domain" description="Acyl-CoA oxidase C-terminal" evidence="13">
    <location>
        <begin position="505"/>
        <end position="688"/>
    </location>
</feature>
<dbReference type="Gene3D" id="1.10.540.10">
    <property type="entry name" value="Acyl-CoA dehydrogenase/oxidase, N-terminal domain"/>
    <property type="match status" value="1"/>
</dbReference>
<dbReference type="Pfam" id="PF22924">
    <property type="entry name" value="ACOX_C_alpha1"/>
    <property type="match status" value="1"/>
</dbReference>
<feature type="domain" description="Acyl-CoA oxidase C-alpha1" evidence="15">
    <location>
        <begin position="300"/>
        <end position="461"/>
    </location>
</feature>
<dbReference type="InterPro" id="IPR037069">
    <property type="entry name" value="AcylCoA_DH/ox_N_sf"/>
</dbReference>
<accession>A0A250X7Y3</accession>
<dbReference type="GO" id="GO:0033540">
    <property type="term" value="P:fatty acid beta-oxidation using acyl-CoA oxidase"/>
    <property type="evidence" value="ECO:0007669"/>
    <property type="project" value="TreeGrafter"/>
</dbReference>
<keyword evidence="5 10" id="KW-0274">FAD</keyword>
<evidence type="ECO:0000256" key="10">
    <source>
        <dbReference type="PIRNR" id="PIRNR000168"/>
    </source>
</evidence>
<evidence type="ECO:0000313" key="16">
    <source>
        <dbReference type="EMBL" id="GAX78870.1"/>
    </source>
</evidence>
<dbReference type="GO" id="GO:0055088">
    <property type="term" value="P:lipid homeostasis"/>
    <property type="evidence" value="ECO:0007669"/>
    <property type="project" value="TreeGrafter"/>
</dbReference>
<keyword evidence="7" id="KW-0560">Oxidoreductase</keyword>
<dbReference type="InterPro" id="IPR012258">
    <property type="entry name" value="Acyl-CoA_oxidase"/>
</dbReference>
<feature type="active site" description="Proton acceptor" evidence="11">
    <location>
        <position position="446"/>
    </location>
</feature>
<dbReference type="PANTHER" id="PTHR10909:SF250">
    <property type="entry name" value="PEROXISOMAL ACYL-COENZYME A OXIDASE 1"/>
    <property type="match status" value="1"/>
</dbReference>
<dbReference type="FunFam" id="2.40.110.10:FF:000003">
    <property type="entry name" value="Acyl-coenzyme A oxidase"/>
    <property type="match status" value="1"/>
</dbReference>
<comment type="subcellular location">
    <subcellularLocation>
        <location evidence="2">Peroxisome</location>
    </subcellularLocation>
</comment>
<evidence type="ECO:0000256" key="3">
    <source>
        <dbReference type="ARBA" id="ARBA00006288"/>
    </source>
</evidence>
<evidence type="ECO:0000259" key="15">
    <source>
        <dbReference type="Pfam" id="PF22924"/>
    </source>
</evidence>
<dbReference type="Pfam" id="PF14749">
    <property type="entry name" value="Acyl-CoA_ox_N"/>
    <property type="match status" value="1"/>
</dbReference>
<evidence type="ECO:0000256" key="9">
    <source>
        <dbReference type="ARBA" id="ARBA00023140"/>
    </source>
</evidence>
<comment type="similarity">
    <text evidence="3 10">Belongs to the acyl-CoA oxidase family.</text>
</comment>
<dbReference type="FunFam" id="1.20.140.10:FF:000013">
    <property type="entry name" value="Acyl-coenzyme A oxidase"/>
    <property type="match status" value="1"/>
</dbReference>
<dbReference type="FunFam" id="1.20.140.10:FF:000005">
    <property type="entry name" value="Acyl-coenzyme A oxidase"/>
    <property type="match status" value="1"/>
</dbReference>
<evidence type="ECO:0000259" key="14">
    <source>
        <dbReference type="Pfam" id="PF14749"/>
    </source>
</evidence>
<dbReference type="GO" id="GO:0005777">
    <property type="term" value="C:peroxisome"/>
    <property type="evidence" value="ECO:0007669"/>
    <property type="project" value="UniProtKB-SubCell"/>
</dbReference>
<proteinExistence type="inferred from homology"/>
<evidence type="ECO:0000256" key="4">
    <source>
        <dbReference type="ARBA" id="ARBA00022630"/>
    </source>
</evidence>
<dbReference type="InterPro" id="IPR009100">
    <property type="entry name" value="AcylCoA_DH/oxidase_NM_dom_sf"/>
</dbReference>
<comment type="cofactor">
    <cofactor evidence="1">
        <name>FAD</name>
        <dbReference type="ChEBI" id="CHEBI:57692"/>
    </cofactor>
</comment>
<reference evidence="16 17" key="1">
    <citation type="submission" date="2017-08" db="EMBL/GenBank/DDBJ databases">
        <title>Acidophilic green algal genome provides insights into adaptation to an acidic environment.</title>
        <authorList>
            <person name="Hirooka S."/>
            <person name="Hirose Y."/>
            <person name="Kanesaki Y."/>
            <person name="Higuchi S."/>
            <person name="Fujiwara T."/>
            <person name="Onuma R."/>
            <person name="Era A."/>
            <person name="Ohbayashi R."/>
            <person name="Uzuka A."/>
            <person name="Nozaki H."/>
            <person name="Yoshikawa H."/>
            <person name="Miyagishima S.Y."/>
        </authorList>
    </citation>
    <scope>NUCLEOTIDE SEQUENCE [LARGE SCALE GENOMIC DNA]</scope>
    <source>
        <strain evidence="16 17">NIES-2499</strain>
    </source>
</reference>
<dbReference type="PIRSF" id="PIRSF000168">
    <property type="entry name" value="Acyl-CoA_oxidase"/>
    <property type="match status" value="1"/>
</dbReference>
<dbReference type="InterPro" id="IPR036250">
    <property type="entry name" value="AcylCo_DH-like_C"/>
</dbReference>
<comment type="caution">
    <text evidence="16">The sequence shown here is derived from an EMBL/GenBank/DDBJ whole genome shotgun (WGS) entry which is preliminary data.</text>
</comment>
<dbReference type="SUPFAM" id="SSF56645">
    <property type="entry name" value="Acyl-CoA dehydrogenase NM domain-like"/>
    <property type="match status" value="1"/>
</dbReference>
<feature type="domain" description="Acyl-coenzyme A oxidase N-terminal" evidence="14">
    <location>
        <begin position="41"/>
        <end position="154"/>
    </location>
</feature>
<dbReference type="FunFam" id="1.10.540.10:FF:000015">
    <property type="entry name" value="Acyl-coenzyme A oxidase"/>
    <property type="match status" value="1"/>
</dbReference>
<feature type="binding site" evidence="12">
    <location>
        <position position="201"/>
    </location>
    <ligand>
        <name>FAD</name>
        <dbReference type="ChEBI" id="CHEBI:57692"/>
    </ligand>
</feature>
<dbReference type="EMBL" id="BEGY01000036">
    <property type="protein sequence ID" value="GAX78870.1"/>
    <property type="molecule type" value="Genomic_DNA"/>
</dbReference>
<dbReference type="OrthoDB" id="538336at2759"/>
<evidence type="ECO:0000256" key="6">
    <source>
        <dbReference type="ARBA" id="ARBA00022832"/>
    </source>
</evidence>
<evidence type="ECO:0000256" key="2">
    <source>
        <dbReference type="ARBA" id="ARBA00004275"/>
    </source>
</evidence>
<gene>
    <name evidence="16" type="ORF">CEUSTIGMA_g6309.t1</name>
</gene>
<organism evidence="16 17">
    <name type="scientific">Chlamydomonas eustigma</name>
    <dbReference type="NCBI Taxonomy" id="1157962"/>
    <lineage>
        <taxon>Eukaryota</taxon>
        <taxon>Viridiplantae</taxon>
        <taxon>Chlorophyta</taxon>
        <taxon>core chlorophytes</taxon>
        <taxon>Chlorophyceae</taxon>
        <taxon>CS clade</taxon>
        <taxon>Chlamydomonadales</taxon>
        <taxon>Chlamydomonadaceae</taxon>
        <taxon>Chlamydomonas</taxon>
    </lineage>
</organism>
<keyword evidence="17" id="KW-1185">Reference proteome</keyword>
<dbReference type="InterPro" id="IPR055060">
    <property type="entry name" value="ACOX_C_alpha1"/>
</dbReference>
<evidence type="ECO:0000256" key="11">
    <source>
        <dbReference type="PIRSR" id="PIRSR000168-1"/>
    </source>
</evidence>
<sequence>MSTSCLGRAEQLQKLSTSIVLKSAVAPTDDISAERRRATFNVEELAHILSGGSDKLERRLRLAKEMALTSWGDKSRRHFLTREEEYVEALKGALGIWEKMRKEKLSFDEGSVMRYLLDMPGGLELHIGMFIPSIMSQGDSEQQSKWLPLCFNLSVVGTYAQTELGHGTFVRGLETTSTYDVKSQEFILHSPSLTATKWWPGGLGKTATHAVVMARLIVEGKDYGPHAFILQLRSLETHLPLPGIKVGDIGPKYGYGGVDNGYMSMEYIRIPRENMLMRFAKVTPEGKYIPPPPSNSKASYATMLFVRADIVKNAGGVLSKAVTIATRYAAVRRQTAVKPGDRETQVLDYQNVAHTLLPLVASAYALQFMGEAMMDKYHQFEADRDKGDFSALPELHALSSGLKAMCTWITAEGIERCRATCGGHGYSRLSGLPTLLQNYVQNITWEGDNNVLCLQTGRFLLKAISAMHQGQKNPGGSVAYLAAASEEFKAKCTATCAEDWSQEKVVESALRHLATRLLANGFRELMVAGKGKLVTDGPAWNANTVMMVRLVKAHCLLVLFTNMMGYIAQLEVKKAVGATTTTVLRQLACLFALTQVEASYMGDLLEDGYMTGAQACMLRSSQRSLLVELRPNAVPLVDAFALDDYSLNSALGRYDGDVYRAMLEMAQGSPLNATEEGPAWHNILKPAMLSVPSSKL</sequence>
<dbReference type="InterPro" id="IPR029320">
    <property type="entry name" value="Acyl-CoA_ox_N"/>
</dbReference>
<evidence type="ECO:0000313" key="17">
    <source>
        <dbReference type="Proteomes" id="UP000232323"/>
    </source>
</evidence>
<dbReference type="GO" id="GO:0005504">
    <property type="term" value="F:fatty acid binding"/>
    <property type="evidence" value="ECO:0007669"/>
    <property type="project" value="TreeGrafter"/>
</dbReference>
<evidence type="ECO:0000256" key="1">
    <source>
        <dbReference type="ARBA" id="ARBA00001974"/>
    </source>
</evidence>
<evidence type="ECO:0000259" key="13">
    <source>
        <dbReference type="Pfam" id="PF01756"/>
    </source>
</evidence>
<keyword evidence="6" id="KW-0276">Fatty acid metabolism</keyword>
<dbReference type="AlphaFoldDB" id="A0A250X7Y3"/>
<dbReference type="STRING" id="1157962.A0A250X7Y3"/>
<protein>
    <recommendedName>
        <fullName evidence="10">Acyl-coenzyme A oxidase</fullName>
    </recommendedName>
</protein>
<dbReference type="InterPro" id="IPR046373">
    <property type="entry name" value="Acyl-CoA_Oxase/DH_mid-dom_sf"/>
</dbReference>
<name>A0A250X7Y3_9CHLO</name>
<dbReference type="Gene3D" id="2.40.110.10">
    <property type="entry name" value="Butyryl-CoA Dehydrogenase, subunit A, domain 2"/>
    <property type="match status" value="1"/>
</dbReference>
<dbReference type="Pfam" id="PF01756">
    <property type="entry name" value="ACOX"/>
    <property type="match status" value="1"/>
</dbReference>
<keyword evidence="8" id="KW-0443">Lipid metabolism</keyword>
<dbReference type="GO" id="GO:0071949">
    <property type="term" value="F:FAD binding"/>
    <property type="evidence" value="ECO:0007669"/>
    <property type="project" value="InterPro"/>
</dbReference>
<keyword evidence="4 10" id="KW-0285">Flavoprotein</keyword>
<keyword evidence="9" id="KW-0576">Peroxisome</keyword>
<evidence type="ECO:0000256" key="5">
    <source>
        <dbReference type="ARBA" id="ARBA00022827"/>
    </source>
</evidence>
<evidence type="ECO:0000256" key="7">
    <source>
        <dbReference type="ARBA" id="ARBA00023002"/>
    </source>
</evidence>
<evidence type="ECO:0000256" key="8">
    <source>
        <dbReference type="ARBA" id="ARBA00023098"/>
    </source>
</evidence>
<dbReference type="PANTHER" id="PTHR10909">
    <property type="entry name" value="ELECTRON TRANSPORT OXIDOREDUCTASE"/>
    <property type="match status" value="1"/>
</dbReference>
<dbReference type="InterPro" id="IPR002655">
    <property type="entry name" value="Acyl-CoA_oxidase_C"/>
</dbReference>